<dbReference type="InterPro" id="IPR002575">
    <property type="entry name" value="Aminoglycoside_PTrfase"/>
</dbReference>
<dbReference type="Gene3D" id="3.40.50.300">
    <property type="entry name" value="P-loop containing nucleotide triphosphate hydrolases"/>
    <property type="match status" value="1"/>
</dbReference>
<comment type="caution">
    <text evidence="2">The sequence shown here is derived from an EMBL/GenBank/DDBJ whole genome shotgun (WGS) entry which is preliminary data.</text>
</comment>
<dbReference type="PANTHER" id="PTHR43883">
    <property type="entry name" value="SLR0207 PROTEIN"/>
    <property type="match status" value="1"/>
</dbReference>
<name>A0A364NTV4_9PROT</name>
<dbReference type="Pfam" id="PF13671">
    <property type="entry name" value="AAA_33"/>
    <property type="match status" value="1"/>
</dbReference>
<dbReference type="InterPro" id="IPR011009">
    <property type="entry name" value="Kinase-like_dom_sf"/>
</dbReference>
<evidence type="ECO:0000313" key="3">
    <source>
        <dbReference type="Proteomes" id="UP000251075"/>
    </source>
</evidence>
<accession>A0A364NTV4</accession>
<evidence type="ECO:0000313" key="2">
    <source>
        <dbReference type="EMBL" id="RAU20508.1"/>
    </source>
</evidence>
<dbReference type="RefSeq" id="WP_112146952.1">
    <property type="nucleotide sequence ID" value="NZ_PGTO01000021.1"/>
</dbReference>
<dbReference type="EMBL" id="PGTO01000021">
    <property type="protein sequence ID" value="RAU20508.1"/>
    <property type="molecule type" value="Genomic_DNA"/>
</dbReference>
<gene>
    <name evidence="2" type="ORF">CU669_17840</name>
</gene>
<reference evidence="2 3" key="1">
    <citation type="submission" date="2017-11" db="EMBL/GenBank/DDBJ databases">
        <title>Draft genome sequence of magnetotactic bacterium Magnetospirillum kuznetsovii LBB-42.</title>
        <authorList>
            <person name="Grouzdev D.S."/>
            <person name="Rysina M.S."/>
            <person name="Baslerov R.V."/>
            <person name="Koziaeva V."/>
        </authorList>
    </citation>
    <scope>NUCLEOTIDE SEQUENCE [LARGE SCALE GENOMIC DNA]</scope>
    <source>
        <strain evidence="2 3">LBB-42</strain>
    </source>
</reference>
<proteinExistence type="predicted"/>
<dbReference type="Proteomes" id="UP000251075">
    <property type="component" value="Unassembled WGS sequence"/>
</dbReference>
<dbReference type="PANTHER" id="PTHR43883:SF1">
    <property type="entry name" value="GLUCONOKINASE"/>
    <property type="match status" value="1"/>
</dbReference>
<dbReference type="InterPro" id="IPR027417">
    <property type="entry name" value="P-loop_NTPase"/>
</dbReference>
<protein>
    <recommendedName>
        <fullName evidence="1">Aminoglycoside phosphotransferase domain-containing protein</fullName>
    </recommendedName>
</protein>
<dbReference type="SUPFAM" id="SSF52540">
    <property type="entry name" value="P-loop containing nucleoside triphosphate hydrolases"/>
    <property type="match status" value="1"/>
</dbReference>
<dbReference type="InterPro" id="IPR052732">
    <property type="entry name" value="Cell-binding_unc_protein"/>
</dbReference>
<dbReference type="Pfam" id="PF01636">
    <property type="entry name" value="APH"/>
    <property type="match status" value="1"/>
</dbReference>
<keyword evidence="3" id="KW-1185">Reference proteome</keyword>
<dbReference type="AlphaFoldDB" id="A0A364NTV4"/>
<feature type="domain" description="Aminoglycoside phosphotransferase" evidence="1">
    <location>
        <begin position="107"/>
        <end position="271"/>
    </location>
</feature>
<dbReference type="SUPFAM" id="SSF56112">
    <property type="entry name" value="Protein kinase-like (PK-like)"/>
    <property type="match status" value="1"/>
</dbReference>
<sequence>MTGQDEVIAYLVDPASHGGVPVERIDTHISVVVLAGQRAFKLKKAVRLPFLDFTSLDSRKSACHAEFTLNSRATPALYRGVTAVTRRADGGLALGGDGPVLDWVVEMRRFDQATLFDRLVRTDALDRARMNELTETIHAFHRAQPPRRDRGGVTGLTWTIDTNRASMLAQVPAILDAAKVEALAEASHAALARCGALLEERREAGKVRWCHGDLHLGNICLLDGKPALFDAIEFSEDIACVDVMYDLSFLLMDLDHRGQRRMANWVMNHYLDLSADFGGIAPMPLFLSARAGVRAHVAATMATQAQGADRDRLAGEARSYLDAALAYLDPMPPRLLAVGGLSGSGKSRMGRELAPFLAVPGAAVVRTDVLRKHLMGVAIHDKLGAEGYGAEVTERTYQALYDTCAQLLAVGHSAVADAVFAMPQQRAAIEEVAAKAGVRFDGLWLEAPPDLAAARIRERKANVSDATPEILDWQRSWDVGTITWARIDSSPPKDVSLIAGKAALGL</sequence>
<evidence type="ECO:0000259" key="1">
    <source>
        <dbReference type="Pfam" id="PF01636"/>
    </source>
</evidence>
<organism evidence="2 3">
    <name type="scientific">Paramagnetospirillum kuznetsovii</name>
    <dbReference type="NCBI Taxonomy" id="2053833"/>
    <lineage>
        <taxon>Bacteria</taxon>
        <taxon>Pseudomonadati</taxon>
        <taxon>Pseudomonadota</taxon>
        <taxon>Alphaproteobacteria</taxon>
        <taxon>Rhodospirillales</taxon>
        <taxon>Magnetospirillaceae</taxon>
        <taxon>Paramagnetospirillum</taxon>
    </lineage>
</organism>
<dbReference type="OrthoDB" id="9810277at2"/>
<dbReference type="Gene3D" id="3.90.1200.10">
    <property type="match status" value="1"/>
</dbReference>